<evidence type="ECO:0000313" key="7">
    <source>
        <dbReference type="EMBL" id="GAG60720.1"/>
    </source>
</evidence>
<evidence type="ECO:0000256" key="2">
    <source>
        <dbReference type="ARBA" id="ARBA00022741"/>
    </source>
</evidence>
<dbReference type="GO" id="GO:0005524">
    <property type="term" value="F:ATP binding"/>
    <property type="evidence" value="ECO:0007669"/>
    <property type="project" value="UniProtKB-KW"/>
</dbReference>
<gene>
    <name evidence="7" type="ORF">S01H4_12130</name>
</gene>
<dbReference type="CDD" id="cd14014">
    <property type="entry name" value="STKc_PknB_like"/>
    <property type="match status" value="1"/>
</dbReference>
<reference evidence="7" key="1">
    <citation type="journal article" date="2014" name="Front. Microbiol.">
        <title>High frequency of phylogenetically diverse reductive dehalogenase-homologous genes in deep subseafloor sedimentary metagenomes.</title>
        <authorList>
            <person name="Kawai M."/>
            <person name="Futagami T."/>
            <person name="Toyoda A."/>
            <person name="Takaki Y."/>
            <person name="Nishi S."/>
            <person name="Hori S."/>
            <person name="Arai W."/>
            <person name="Tsubouchi T."/>
            <person name="Morono Y."/>
            <person name="Uchiyama I."/>
            <person name="Ito T."/>
            <person name="Fujiyama A."/>
            <person name="Inagaki F."/>
            <person name="Takami H."/>
        </authorList>
    </citation>
    <scope>NUCLEOTIDE SEQUENCE</scope>
    <source>
        <strain evidence="7">Expedition CK06-06</strain>
    </source>
</reference>
<keyword evidence="4" id="KW-0067">ATP-binding</keyword>
<dbReference type="PANTHER" id="PTHR43289">
    <property type="entry name" value="MITOGEN-ACTIVATED PROTEIN KINASE KINASE KINASE 20-RELATED"/>
    <property type="match status" value="1"/>
</dbReference>
<dbReference type="SMART" id="SM00220">
    <property type="entry name" value="S_TKc"/>
    <property type="match status" value="1"/>
</dbReference>
<dbReference type="PROSITE" id="PS50011">
    <property type="entry name" value="PROTEIN_KINASE_DOM"/>
    <property type="match status" value="1"/>
</dbReference>
<feature type="region of interest" description="Disordered" evidence="5">
    <location>
        <begin position="234"/>
        <end position="255"/>
    </location>
</feature>
<feature type="non-terminal residue" evidence="7">
    <location>
        <position position="269"/>
    </location>
</feature>
<sequence>RVSKSSYLERFELEARAVAALDHPNIVRAYDIDNEGDTHYIVMEYVEGKDFQRIVEQEGVLAFERAADCIAQAAAGLQHAHEAGVVHRDIKPANCLVDRVGVVKVLDMGLAKFSQDEKSLSSVHKDSVVGTADYLAPEQAVNSSKVDARADIYGLGGTLYFLLTGHPPFPEGTLTERLLKHQREEPASIFEDRSDAPATLVDVCRRMMMKNPNERVQTAAGVVEQLRHWLAGRGYGEQPTGSTPPRIGAGNDGETTNRLQRLVATSALP</sequence>
<name>X0YWX2_9ZZZZ</name>
<protein>
    <recommendedName>
        <fullName evidence="6">Protein kinase domain-containing protein</fullName>
    </recommendedName>
</protein>
<keyword evidence="2" id="KW-0547">Nucleotide-binding</keyword>
<evidence type="ECO:0000259" key="6">
    <source>
        <dbReference type="PROSITE" id="PS50011"/>
    </source>
</evidence>
<proteinExistence type="predicted"/>
<evidence type="ECO:0000256" key="1">
    <source>
        <dbReference type="ARBA" id="ARBA00022679"/>
    </source>
</evidence>
<organism evidence="7">
    <name type="scientific">marine sediment metagenome</name>
    <dbReference type="NCBI Taxonomy" id="412755"/>
    <lineage>
        <taxon>unclassified sequences</taxon>
        <taxon>metagenomes</taxon>
        <taxon>ecological metagenomes</taxon>
    </lineage>
</organism>
<keyword evidence="1" id="KW-0808">Transferase</keyword>
<dbReference type="InterPro" id="IPR008271">
    <property type="entry name" value="Ser/Thr_kinase_AS"/>
</dbReference>
<dbReference type="AlphaFoldDB" id="X0YWX2"/>
<feature type="non-terminal residue" evidence="7">
    <location>
        <position position="1"/>
    </location>
</feature>
<dbReference type="PROSITE" id="PS00108">
    <property type="entry name" value="PROTEIN_KINASE_ST"/>
    <property type="match status" value="1"/>
</dbReference>
<feature type="domain" description="Protein kinase" evidence="6">
    <location>
        <begin position="1"/>
        <end position="230"/>
    </location>
</feature>
<evidence type="ECO:0000256" key="4">
    <source>
        <dbReference type="ARBA" id="ARBA00022840"/>
    </source>
</evidence>
<dbReference type="Gene3D" id="3.30.200.20">
    <property type="entry name" value="Phosphorylase Kinase, domain 1"/>
    <property type="match status" value="1"/>
</dbReference>
<dbReference type="PANTHER" id="PTHR43289:SF6">
    <property type="entry name" value="SERINE_THREONINE-PROTEIN KINASE NEKL-3"/>
    <property type="match status" value="1"/>
</dbReference>
<dbReference type="Pfam" id="PF00069">
    <property type="entry name" value="Pkinase"/>
    <property type="match status" value="1"/>
</dbReference>
<accession>X0YWX2</accession>
<dbReference type="Gene3D" id="1.10.510.10">
    <property type="entry name" value="Transferase(Phosphotransferase) domain 1"/>
    <property type="match status" value="1"/>
</dbReference>
<comment type="caution">
    <text evidence="7">The sequence shown here is derived from an EMBL/GenBank/DDBJ whole genome shotgun (WGS) entry which is preliminary data.</text>
</comment>
<keyword evidence="3" id="KW-0418">Kinase</keyword>
<dbReference type="EMBL" id="BART01005085">
    <property type="protein sequence ID" value="GAG60720.1"/>
    <property type="molecule type" value="Genomic_DNA"/>
</dbReference>
<evidence type="ECO:0000256" key="5">
    <source>
        <dbReference type="SAM" id="MobiDB-lite"/>
    </source>
</evidence>
<evidence type="ECO:0000256" key="3">
    <source>
        <dbReference type="ARBA" id="ARBA00022777"/>
    </source>
</evidence>
<dbReference type="InterPro" id="IPR011009">
    <property type="entry name" value="Kinase-like_dom_sf"/>
</dbReference>
<dbReference type="SUPFAM" id="SSF56112">
    <property type="entry name" value="Protein kinase-like (PK-like)"/>
    <property type="match status" value="1"/>
</dbReference>
<dbReference type="GO" id="GO:0004674">
    <property type="term" value="F:protein serine/threonine kinase activity"/>
    <property type="evidence" value="ECO:0007669"/>
    <property type="project" value="TreeGrafter"/>
</dbReference>
<dbReference type="InterPro" id="IPR000719">
    <property type="entry name" value="Prot_kinase_dom"/>
</dbReference>